<dbReference type="PROSITE" id="PS50994">
    <property type="entry name" value="INTEGRASE"/>
    <property type="match status" value="1"/>
</dbReference>
<dbReference type="InterPro" id="IPR057670">
    <property type="entry name" value="SH3_retrovirus"/>
</dbReference>
<dbReference type="InterPro" id="IPR036865">
    <property type="entry name" value="CRAL-TRIO_dom_sf"/>
</dbReference>
<evidence type="ECO:0000256" key="12">
    <source>
        <dbReference type="ARBA" id="ARBA00022908"/>
    </source>
</evidence>
<evidence type="ECO:0000256" key="8">
    <source>
        <dbReference type="ARBA" id="ARBA00022759"/>
    </source>
</evidence>
<dbReference type="SUPFAM" id="SSF53098">
    <property type="entry name" value="Ribonuclease H-like"/>
    <property type="match status" value="1"/>
</dbReference>
<dbReference type="CDD" id="cd00170">
    <property type="entry name" value="SEC14"/>
    <property type="match status" value="1"/>
</dbReference>
<evidence type="ECO:0000256" key="13">
    <source>
        <dbReference type="ARBA" id="ARBA00022918"/>
    </source>
</evidence>
<evidence type="ECO:0000256" key="16">
    <source>
        <dbReference type="ARBA" id="ARBA00023172"/>
    </source>
</evidence>
<feature type="compositionally biased region" description="Low complexity" evidence="19">
    <location>
        <begin position="631"/>
        <end position="642"/>
    </location>
</feature>
<evidence type="ECO:0000259" key="21">
    <source>
        <dbReference type="PROSITE" id="PS50191"/>
    </source>
</evidence>
<feature type="compositionally biased region" description="Low complexity" evidence="19">
    <location>
        <begin position="279"/>
        <end position="290"/>
    </location>
</feature>
<name>A0A8S4DNV8_PLUXY</name>
<keyword evidence="15" id="KW-0917">Virion maturation</keyword>
<feature type="region of interest" description="Disordered" evidence="19">
    <location>
        <begin position="595"/>
        <end position="677"/>
    </location>
</feature>
<dbReference type="Pfam" id="PF22936">
    <property type="entry name" value="Pol_BBD"/>
    <property type="match status" value="1"/>
</dbReference>
<dbReference type="InterPro" id="IPR025724">
    <property type="entry name" value="GAG-pre-integrase_dom"/>
</dbReference>
<sequence length="1367" mass="153741">MSISNLAFIEQLHGNIKLASETVEAKLLQEDHRREDNQDTTSASALVKKCFTCQEAGHLMRYCPLVTSGGKSGQGEDKEGSTDHSALLTALSVSVVSEKQWYIDSGATNHMCNDRSVMYDFVSDKPATVKIANGDYINTAGMGQVKVQLKGGCLRTISDVYFVPQLTTNLLSVSAMTRKGHKVVFTKEHCKITNADGEFLGSATQINGVYRLDIVGVREQCKIASKVAREPPLFSLGLGNTLVCSQDGTVKEESKKCVSSTSTSRKASQGNGDVKEEVQQSASLASSSSKVSQEVWHQRLGHLNSRSMGLLNRGMATGIKYDSADYKSCVACIEGKQSRLPFPSKSSSRADEVLGLVHTDLCGPMQKPSFSGARYFLLFIDDFTRKTYVYFLKTKNETFESFRHFKALVENQTERKIKILRSDGGGEFVNSQFQKFLKEAGIRHQTTVPHSPAQNGVVERANRTVMEAARCMMQQAGLGMEFWAEAVNTAVYLKNRSPTRAVMGATPEEAWTNKKVDLNNLRVFGCIAYALVKNRKKLDSKSKLWRFVGYCTETKGYRLIDPTYPRKFTIARDVVFLEDKFKMKELSHDDKVDMNMVFMHSPPPNMNDSNSSLSECNEQPTEPSVEGLNQSDDINSDSVIDNNSKDDSEDAETSGEIDDPLDSTYVPGSSSLEEDTDYEESAEFAAFNCDMQSSASDEPTTVREAMSGSEAEQWRAAMSDEYDSFKKNNCWTLVDRPANHKAVKCKWVFKRKRGLDGEILRYKARLVAKGYTQTYGVDYEETFAPVVRYSTIRMLLAIAAEYNMEIDHMDVITAFLNGDLKEQVYMEQPEGFEIKGGNGKVYKLNKAIYGLKQAAKSWYDKLDTALTQNFGFKKVSTEPCVYFKSHQGKPMIISIYVDDILLFTSCSAEEKKKLKDKLMKEFAMRDLGAAHHILGMKITNKDGRITLDQSNYIQTVLNKFQMSDCKPASTPMEAGLKLHKAEKLGNFNYRNLIGCLMYVAVCTRPDIAYAVSSLSQFNQSYAEVHWKAAKRVLRYLKGTINHCLTFEKNGLSLTAYVDADWAASAVDRKSYTGYVFKIGNNLVSWESRKQKTVALSSTEAEYMALSDAYLDLALVFHCCERSAEVSKQVLDLHYTLRSLFTALFSSRVLDAKVENCLNVTLLSPCPVPTAEGYRAIYCRLLDPDPRLFVFPDIVRTFMMTFDLWQLQEGSWPGLVILIDMDQCKMGHVTRLDPMTVRQVLYFLQEAMLVRLQSVHFLNAPSFMDRVMMLLKPFMKKRLLDMIRIHEPGSTAVYDLVPRAGFPKENGGEHMDYNSIRDLTIQRFKDNAAYFQEEMKKRVNESLRPGGKKTTVEDLFGIQGSFKKLDID</sequence>
<dbReference type="InterPro" id="IPR013103">
    <property type="entry name" value="RVT_2"/>
</dbReference>
<dbReference type="PANTHER" id="PTHR42648:SF11">
    <property type="entry name" value="TRANSPOSON TY4-P GAG-POL POLYPROTEIN"/>
    <property type="match status" value="1"/>
</dbReference>
<dbReference type="GO" id="GO:0015074">
    <property type="term" value="P:DNA integration"/>
    <property type="evidence" value="ECO:0007669"/>
    <property type="project" value="UniProtKB-KW"/>
</dbReference>
<keyword evidence="5" id="KW-0479">Metal-binding</keyword>
<accession>A0A8S4DNV8</accession>
<evidence type="ECO:0000256" key="11">
    <source>
        <dbReference type="ARBA" id="ARBA00022842"/>
    </source>
</evidence>
<dbReference type="Proteomes" id="UP000653454">
    <property type="component" value="Unassembled WGS sequence"/>
</dbReference>
<evidence type="ECO:0000256" key="15">
    <source>
        <dbReference type="ARBA" id="ARBA00023113"/>
    </source>
</evidence>
<dbReference type="Gene3D" id="3.30.420.10">
    <property type="entry name" value="Ribonuclease H-like superfamily/Ribonuclease H"/>
    <property type="match status" value="1"/>
</dbReference>
<dbReference type="GO" id="GO:0006310">
    <property type="term" value="P:DNA recombination"/>
    <property type="evidence" value="ECO:0007669"/>
    <property type="project" value="UniProtKB-KW"/>
</dbReference>
<feature type="region of interest" description="Disordered" evidence="19">
    <location>
        <begin position="255"/>
        <end position="290"/>
    </location>
</feature>
<keyword evidence="24" id="KW-1185">Reference proteome</keyword>
<dbReference type="GO" id="GO:0003887">
    <property type="term" value="F:DNA-directed DNA polymerase activity"/>
    <property type="evidence" value="ECO:0007669"/>
    <property type="project" value="UniProtKB-KW"/>
</dbReference>
<dbReference type="GO" id="GO:0004519">
    <property type="term" value="F:endonuclease activity"/>
    <property type="evidence" value="ECO:0007669"/>
    <property type="project" value="UniProtKB-KW"/>
</dbReference>
<dbReference type="SUPFAM" id="SSF56672">
    <property type="entry name" value="DNA/RNA polymerases"/>
    <property type="match status" value="1"/>
</dbReference>
<evidence type="ECO:0000313" key="24">
    <source>
        <dbReference type="Proteomes" id="UP000653454"/>
    </source>
</evidence>
<evidence type="ECO:0000259" key="22">
    <source>
        <dbReference type="PROSITE" id="PS50994"/>
    </source>
</evidence>
<keyword evidence="14" id="KW-0808">Transferase</keyword>
<dbReference type="SUPFAM" id="SSF52087">
    <property type="entry name" value="CRAL/TRIO domain"/>
    <property type="match status" value="1"/>
</dbReference>
<dbReference type="Pfam" id="PF00665">
    <property type="entry name" value="rve"/>
    <property type="match status" value="1"/>
</dbReference>
<dbReference type="InterPro" id="IPR043502">
    <property type="entry name" value="DNA/RNA_pol_sf"/>
</dbReference>
<feature type="domain" description="CCHC-type" evidence="20">
    <location>
        <begin position="49"/>
        <end position="64"/>
    </location>
</feature>
<keyword evidence="18" id="KW-0863">Zinc-finger</keyword>
<dbReference type="Pfam" id="PF00650">
    <property type="entry name" value="CRAL_TRIO"/>
    <property type="match status" value="1"/>
</dbReference>
<dbReference type="InterPro" id="IPR001251">
    <property type="entry name" value="CRAL-TRIO_dom"/>
</dbReference>
<keyword evidence="3" id="KW-0645">Protease</keyword>
<dbReference type="Pfam" id="PF13976">
    <property type="entry name" value="gag_pre-integrs"/>
    <property type="match status" value="1"/>
</dbReference>
<comment type="caution">
    <text evidence="23">The sequence shown here is derived from an EMBL/GenBank/DDBJ whole genome shotgun (WGS) entry which is preliminary data.</text>
</comment>
<evidence type="ECO:0000256" key="9">
    <source>
        <dbReference type="ARBA" id="ARBA00022801"/>
    </source>
</evidence>
<keyword evidence="10" id="KW-0067">ATP-binding</keyword>
<evidence type="ECO:0000256" key="17">
    <source>
        <dbReference type="ARBA" id="ARBA00023268"/>
    </source>
</evidence>
<evidence type="ECO:0000256" key="2">
    <source>
        <dbReference type="ARBA" id="ARBA00022612"/>
    </source>
</evidence>
<evidence type="ECO:0000256" key="1">
    <source>
        <dbReference type="ARBA" id="ARBA00002180"/>
    </source>
</evidence>
<reference evidence="23" key="1">
    <citation type="submission" date="2020-11" db="EMBL/GenBank/DDBJ databases">
        <authorList>
            <person name="Whiteford S."/>
        </authorList>
    </citation>
    <scope>NUCLEOTIDE SEQUENCE</scope>
</reference>
<evidence type="ECO:0000256" key="6">
    <source>
        <dbReference type="ARBA" id="ARBA00022741"/>
    </source>
</evidence>
<evidence type="ECO:0000256" key="3">
    <source>
        <dbReference type="ARBA" id="ARBA00022670"/>
    </source>
</evidence>
<evidence type="ECO:0000256" key="5">
    <source>
        <dbReference type="ARBA" id="ARBA00022723"/>
    </source>
</evidence>
<organism evidence="23 24">
    <name type="scientific">Plutella xylostella</name>
    <name type="common">Diamondback moth</name>
    <name type="synonym">Plutella maculipennis</name>
    <dbReference type="NCBI Taxonomy" id="51655"/>
    <lineage>
        <taxon>Eukaryota</taxon>
        <taxon>Metazoa</taxon>
        <taxon>Ecdysozoa</taxon>
        <taxon>Arthropoda</taxon>
        <taxon>Hexapoda</taxon>
        <taxon>Insecta</taxon>
        <taxon>Pterygota</taxon>
        <taxon>Neoptera</taxon>
        <taxon>Endopterygota</taxon>
        <taxon>Lepidoptera</taxon>
        <taxon>Glossata</taxon>
        <taxon>Ditrysia</taxon>
        <taxon>Yponomeutoidea</taxon>
        <taxon>Plutellidae</taxon>
        <taxon>Plutella</taxon>
    </lineage>
</organism>
<keyword evidence="16" id="KW-0233">DNA recombination</keyword>
<keyword evidence="18" id="KW-0862">Zinc</keyword>
<dbReference type="GO" id="GO:0004190">
    <property type="term" value="F:aspartic-type endopeptidase activity"/>
    <property type="evidence" value="ECO:0007669"/>
    <property type="project" value="UniProtKB-KW"/>
</dbReference>
<dbReference type="InterPro" id="IPR012337">
    <property type="entry name" value="RNaseH-like_sf"/>
</dbReference>
<dbReference type="GO" id="GO:0003964">
    <property type="term" value="F:RNA-directed DNA polymerase activity"/>
    <property type="evidence" value="ECO:0007669"/>
    <property type="project" value="UniProtKB-KW"/>
</dbReference>
<dbReference type="GO" id="GO:0008270">
    <property type="term" value="F:zinc ion binding"/>
    <property type="evidence" value="ECO:0007669"/>
    <property type="project" value="UniProtKB-KW"/>
</dbReference>
<dbReference type="PANTHER" id="PTHR42648">
    <property type="entry name" value="TRANSPOSASE, PUTATIVE-RELATED"/>
    <property type="match status" value="1"/>
</dbReference>
<comment type="function">
    <text evidence="1">The aspartyl protease (PR) mediates the proteolytic cleavages of the Gag and Gag-Pol polyproteins after assembly of the VLP.</text>
</comment>
<evidence type="ECO:0000256" key="7">
    <source>
        <dbReference type="ARBA" id="ARBA00022750"/>
    </source>
</evidence>
<evidence type="ECO:0000313" key="23">
    <source>
        <dbReference type="EMBL" id="CAG9103718.1"/>
    </source>
</evidence>
<dbReference type="InterPro" id="IPR001878">
    <property type="entry name" value="Znf_CCHC"/>
</dbReference>
<keyword evidence="4" id="KW-0540">Nuclease</keyword>
<keyword evidence="7" id="KW-0064">Aspartyl protease</keyword>
<dbReference type="InterPro" id="IPR054722">
    <property type="entry name" value="PolX-like_BBD"/>
</dbReference>
<dbReference type="GO" id="GO:0006508">
    <property type="term" value="P:proteolysis"/>
    <property type="evidence" value="ECO:0007669"/>
    <property type="project" value="UniProtKB-KW"/>
</dbReference>
<protein>
    <submittedName>
        <fullName evidence="23">(diamondback moth) hypothetical protein</fullName>
    </submittedName>
</protein>
<keyword evidence="2" id="KW-1188">Viral release from host cell</keyword>
<evidence type="ECO:0000256" key="10">
    <source>
        <dbReference type="ARBA" id="ARBA00022840"/>
    </source>
</evidence>
<keyword evidence="6" id="KW-0547">Nucleotide-binding</keyword>
<feature type="compositionally biased region" description="Acidic residues" evidence="19">
    <location>
        <begin position="647"/>
        <end position="661"/>
    </location>
</feature>
<dbReference type="GO" id="GO:0003676">
    <property type="term" value="F:nucleic acid binding"/>
    <property type="evidence" value="ECO:0007669"/>
    <property type="project" value="InterPro"/>
</dbReference>
<proteinExistence type="predicted"/>
<keyword evidence="11" id="KW-0460">Magnesium</keyword>
<dbReference type="Pfam" id="PF07727">
    <property type="entry name" value="RVT_2"/>
    <property type="match status" value="1"/>
</dbReference>
<evidence type="ECO:0000256" key="19">
    <source>
        <dbReference type="SAM" id="MobiDB-lite"/>
    </source>
</evidence>
<feature type="domain" description="Integrase catalytic" evidence="22">
    <location>
        <begin position="339"/>
        <end position="515"/>
    </location>
</feature>
<dbReference type="CDD" id="cd09272">
    <property type="entry name" value="RNase_HI_RT_Ty1"/>
    <property type="match status" value="1"/>
</dbReference>
<evidence type="ECO:0000259" key="20">
    <source>
        <dbReference type="PROSITE" id="PS50158"/>
    </source>
</evidence>
<feature type="domain" description="CRAL-TRIO" evidence="21">
    <location>
        <begin position="1187"/>
        <end position="1313"/>
    </location>
</feature>
<dbReference type="Gene3D" id="3.40.525.10">
    <property type="entry name" value="CRAL-TRIO lipid binding domain"/>
    <property type="match status" value="1"/>
</dbReference>
<keyword evidence="13" id="KW-0695">RNA-directed DNA polymerase</keyword>
<keyword evidence="9" id="KW-0378">Hydrolase</keyword>
<evidence type="ECO:0000256" key="4">
    <source>
        <dbReference type="ARBA" id="ARBA00022722"/>
    </source>
</evidence>
<gene>
    <name evidence="23" type="ORF">PLXY2_LOCUS3061</name>
</gene>
<keyword evidence="12" id="KW-0229">DNA integration</keyword>
<keyword evidence="14" id="KW-0239">DNA-directed DNA polymerase</keyword>
<feature type="compositionally biased region" description="Polar residues" evidence="19">
    <location>
        <begin position="257"/>
        <end position="271"/>
    </location>
</feature>
<dbReference type="GO" id="GO:0005524">
    <property type="term" value="F:ATP binding"/>
    <property type="evidence" value="ECO:0007669"/>
    <property type="project" value="UniProtKB-KW"/>
</dbReference>
<dbReference type="EMBL" id="CAJHNJ030000008">
    <property type="protein sequence ID" value="CAG9103718.1"/>
    <property type="molecule type" value="Genomic_DNA"/>
</dbReference>
<keyword evidence="17" id="KW-0511">Multifunctional enzyme</keyword>
<evidence type="ECO:0000256" key="14">
    <source>
        <dbReference type="ARBA" id="ARBA00022932"/>
    </source>
</evidence>
<evidence type="ECO:0000256" key="18">
    <source>
        <dbReference type="PROSITE-ProRule" id="PRU00047"/>
    </source>
</evidence>
<dbReference type="GO" id="GO:0042575">
    <property type="term" value="C:DNA polymerase complex"/>
    <property type="evidence" value="ECO:0007669"/>
    <property type="project" value="UniProtKB-ARBA"/>
</dbReference>
<keyword evidence="8" id="KW-0255">Endonuclease</keyword>
<dbReference type="InterPro" id="IPR036397">
    <property type="entry name" value="RNaseH_sf"/>
</dbReference>
<feature type="compositionally biased region" description="Polar residues" evidence="19">
    <location>
        <begin position="615"/>
        <end position="630"/>
    </location>
</feature>
<dbReference type="PROSITE" id="PS50191">
    <property type="entry name" value="CRAL_TRIO"/>
    <property type="match status" value="1"/>
</dbReference>
<dbReference type="Pfam" id="PF25597">
    <property type="entry name" value="SH3_retrovirus"/>
    <property type="match status" value="1"/>
</dbReference>
<dbReference type="InterPro" id="IPR001584">
    <property type="entry name" value="Integrase_cat-core"/>
</dbReference>
<dbReference type="InterPro" id="IPR039537">
    <property type="entry name" value="Retrotran_Ty1/copia-like"/>
</dbReference>
<keyword evidence="14" id="KW-0548">Nucleotidyltransferase</keyword>
<dbReference type="PROSITE" id="PS50158">
    <property type="entry name" value="ZF_CCHC"/>
    <property type="match status" value="1"/>
</dbReference>